<dbReference type="Gene3D" id="3.40.50.1820">
    <property type="entry name" value="alpha/beta hydrolase"/>
    <property type="match status" value="1"/>
</dbReference>
<evidence type="ECO:0000313" key="3">
    <source>
        <dbReference type="EMBL" id="SFK06992.1"/>
    </source>
</evidence>
<feature type="domain" description="Carboxylesterase type B" evidence="2">
    <location>
        <begin position="8"/>
        <end position="478"/>
    </location>
</feature>
<dbReference type="Proteomes" id="UP000199025">
    <property type="component" value="Unassembled WGS sequence"/>
</dbReference>
<sequence length="496" mass="53354">MTSDRIRVRLSDGTAEGVVAQGVQCFYSLPYAAPLTNGRRFRTPAPVEPWSGIRDATRPGPSAPQNPPPPSEIALGPFAATSGVAGPDYLTLNVFAPVRASAALPVMVFVHGGSFVAGSKDAPVTDGRAFARDGVVCVVINYRLGIEGFLPLDGVPTNLGLRDMIAALRWVARNAHQFGGDPHNVTMFGESGGAYCVAALMTSPLARGLFHRAICQSGHAYASRDEALLRQVSEQTARYLGVAPDRDGFLAVSVERMLEAQAWIMTPEARIDLRDASGTDPSFGLTRFLPVHGDDVLPVPPLDALRQGAGRDVDLLISTNAEEANLFLVPGGLRDTIDRETAVLFLERGLARAREALTAYGFDDPGHKPGHVLARALTDLMFRSMARRTAEVHTGRSWVCEFDWRSPALGGEFGAAHAVELPFVFDTLDAARGAHGVLGMARPQELADSVHGRWIEFARSGRPDWPEFDRADRQVFSLTGGSAAAEPPMPATRFLR</sequence>
<dbReference type="RefSeq" id="WP_091510450.1">
    <property type="nucleotide sequence ID" value="NZ_CBDRCA010000001.1"/>
</dbReference>
<feature type="compositionally biased region" description="Pro residues" evidence="1">
    <location>
        <begin position="61"/>
        <end position="71"/>
    </location>
</feature>
<dbReference type="STRING" id="115433.SAMN05421835_11332"/>
<reference evidence="3 4" key="1">
    <citation type="submission" date="2016-10" db="EMBL/GenBank/DDBJ databases">
        <authorList>
            <person name="de Groot N.N."/>
        </authorList>
    </citation>
    <scope>NUCLEOTIDE SEQUENCE [LARGE SCALE GENOMIC DNA]</scope>
    <source>
        <strain evidence="3 4">DSM 44468</strain>
    </source>
</reference>
<dbReference type="EMBL" id="FORP01000013">
    <property type="protein sequence ID" value="SFK06992.1"/>
    <property type="molecule type" value="Genomic_DNA"/>
</dbReference>
<dbReference type="PANTHER" id="PTHR11559">
    <property type="entry name" value="CARBOXYLESTERASE"/>
    <property type="match status" value="1"/>
</dbReference>
<dbReference type="InterPro" id="IPR002018">
    <property type="entry name" value="CarbesteraseB"/>
</dbReference>
<dbReference type="Pfam" id="PF00135">
    <property type="entry name" value="COesterase"/>
    <property type="match status" value="1"/>
</dbReference>
<feature type="region of interest" description="Disordered" evidence="1">
    <location>
        <begin position="47"/>
        <end position="72"/>
    </location>
</feature>
<organism evidence="3 4">
    <name type="scientific">Amycolatopsis sacchari</name>
    <dbReference type="NCBI Taxonomy" id="115433"/>
    <lineage>
        <taxon>Bacteria</taxon>
        <taxon>Bacillati</taxon>
        <taxon>Actinomycetota</taxon>
        <taxon>Actinomycetes</taxon>
        <taxon>Pseudonocardiales</taxon>
        <taxon>Pseudonocardiaceae</taxon>
        <taxon>Amycolatopsis</taxon>
    </lineage>
</organism>
<gene>
    <name evidence="3" type="ORF">SAMN05421835_11332</name>
</gene>
<dbReference type="OrthoDB" id="4308422at2"/>
<dbReference type="AlphaFoldDB" id="A0A1I3WHS8"/>
<keyword evidence="4" id="KW-1185">Reference proteome</keyword>
<dbReference type="InterPro" id="IPR029058">
    <property type="entry name" value="AB_hydrolase_fold"/>
</dbReference>
<accession>A0A1I3WHS8</accession>
<protein>
    <submittedName>
        <fullName evidence="3">Para-nitrobenzyl esterase</fullName>
    </submittedName>
</protein>
<name>A0A1I3WHS8_9PSEU</name>
<proteinExistence type="predicted"/>
<evidence type="ECO:0000313" key="4">
    <source>
        <dbReference type="Proteomes" id="UP000199025"/>
    </source>
</evidence>
<evidence type="ECO:0000259" key="2">
    <source>
        <dbReference type="Pfam" id="PF00135"/>
    </source>
</evidence>
<dbReference type="InterPro" id="IPR050309">
    <property type="entry name" value="Type-B_Carboxylest/Lipase"/>
</dbReference>
<dbReference type="SUPFAM" id="SSF53474">
    <property type="entry name" value="alpha/beta-Hydrolases"/>
    <property type="match status" value="1"/>
</dbReference>
<evidence type="ECO:0000256" key="1">
    <source>
        <dbReference type="SAM" id="MobiDB-lite"/>
    </source>
</evidence>